<feature type="region of interest" description="Disordered" evidence="1">
    <location>
        <begin position="407"/>
        <end position="427"/>
    </location>
</feature>
<feature type="compositionally biased region" description="Low complexity" evidence="1">
    <location>
        <begin position="620"/>
        <end position="635"/>
    </location>
</feature>
<feature type="region of interest" description="Disordered" evidence="1">
    <location>
        <begin position="620"/>
        <end position="653"/>
    </location>
</feature>
<feature type="compositionally biased region" description="Polar residues" evidence="1">
    <location>
        <begin position="97"/>
        <end position="111"/>
    </location>
</feature>
<sequence>MRMVEAVPSSVASAPPPKMPSLLKEIEDHDKKRGNLRYSFLFRRSKRQSVSSPALTAAAATVAATALIPASDDTAPSSDEAAAAASSRPEAHALDQLATSASSRMPAQSGQQRHKKNKKSLSAALEKLYLASFAAPAASTGAHARGAEVQGDEDHAAAAPSAAPPPAHAPAHADSRRVLQHNQDPMQPPPQHGALPSFDACVPFASATGQASAARSDGVLTPEAFAPSAPNGDAGSSGCDGAPYAARQTRWRMQRRSSLSDLPELLSAAPGAAPARPKTSHRSKPASPVAIGAHDGTGKGIGSTSSASPRATAPAHAPAFHMPFQKGLQPRVCGSRLLRASCDSGNASPRESADKQHASSPSMPLESLPSVSKNHALASAATLALAVPLAAASSTSLRSLSEQWELRQRQRQQQEQQQRRERGRQDGASLFHHADGASSRYCSVDANADTCTAQSGASTPGTRMRSSSLDSLVVICSDSSDSIEFVDDADGEGGEAYTNADAGAAALCGQSPFSSCSPSSKCVSITAAAAVAAISPKDSAAIARSPAALVGQAHDAAEKRGARRRTACSHAHRCASSSSSSSMSSLARIARSRQPHSLSARSSSESMSSFSTVLTSVSYTSRNGNSSRSSSDSGSVAAARLARKSAPPGESTNVAAAAGTAFSFAPAAAPTRTPPSPALSVHPFQTPTFGTICSDRGAGADGVHARYYGNAYGEEDTALGDGGCAEADAYGEEMETMQRDWSRPAHVDSPLLV</sequence>
<feature type="compositionally biased region" description="Basic residues" evidence="1">
    <location>
        <begin position="561"/>
        <end position="573"/>
    </location>
</feature>
<feature type="region of interest" description="Disordered" evidence="1">
    <location>
        <begin position="71"/>
        <end position="120"/>
    </location>
</feature>
<accession>A0A066VPX8</accession>
<feature type="region of interest" description="Disordered" evidence="1">
    <location>
        <begin position="143"/>
        <end position="173"/>
    </location>
</feature>
<reference evidence="2 3" key="1">
    <citation type="submission" date="2014-05" db="EMBL/GenBank/DDBJ databases">
        <title>Draft genome sequence of a rare smut relative, Tilletiaria anomala UBC 951.</title>
        <authorList>
            <consortium name="DOE Joint Genome Institute"/>
            <person name="Toome M."/>
            <person name="Kuo A."/>
            <person name="Henrissat B."/>
            <person name="Lipzen A."/>
            <person name="Tritt A."/>
            <person name="Yoshinaga Y."/>
            <person name="Zane M."/>
            <person name="Barry K."/>
            <person name="Grigoriev I.V."/>
            <person name="Spatafora J.W."/>
            <person name="Aimea M.C."/>
        </authorList>
    </citation>
    <scope>NUCLEOTIDE SEQUENCE [LARGE SCALE GENOMIC DNA]</scope>
    <source>
        <strain evidence="2 3">UBC 951</strain>
    </source>
</reference>
<evidence type="ECO:0000313" key="2">
    <source>
        <dbReference type="EMBL" id="KDN43536.1"/>
    </source>
</evidence>
<name>A0A066VPX8_TILAU</name>
<dbReference type="InParanoid" id="A0A066VPX8"/>
<dbReference type="AlphaFoldDB" id="A0A066VPX8"/>
<dbReference type="GeneID" id="25265679"/>
<gene>
    <name evidence="2" type="ORF">K437DRAFT_263492</name>
</gene>
<feature type="compositionally biased region" description="Low complexity" evidence="1">
    <location>
        <begin position="359"/>
        <end position="369"/>
    </location>
</feature>
<feature type="compositionally biased region" description="Low complexity" evidence="1">
    <location>
        <begin position="574"/>
        <end position="589"/>
    </location>
</feature>
<feature type="region of interest" description="Disordered" evidence="1">
    <location>
        <begin position="269"/>
        <end position="315"/>
    </location>
</feature>
<comment type="caution">
    <text evidence="2">The sequence shown here is derived from an EMBL/GenBank/DDBJ whole genome shotgun (WGS) entry which is preliminary data.</text>
</comment>
<dbReference type="EMBL" id="JMSN01000060">
    <property type="protein sequence ID" value="KDN43536.1"/>
    <property type="molecule type" value="Genomic_DNA"/>
</dbReference>
<feature type="compositionally biased region" description="Low complexity" evidence="1">
    <location>
        <begin position="303"/>
        <end position="315"/>
    </location>
</feature>
<dbReference type="HOGENOM" id="CLU_369691_0_0_1"/>
<feature type="region of interest" description="Disordered" evidence="1">
    <location>
        <begin position="222"/>
        <end position="243"/>
    </location>
</feature>
<dbReference type="Proteomes" id="UP000027361">
    <property type="component" value="Unassembled WGS sequence"/>
</dbReference>
<feature type="region of interest" description="Disordered" evidence="1">
    <location>
        <begin position="1"/>
        <end position="22"/>
    </location>
</feature>
<organism evidence="2 3">
    <name type="scientific">Tilletiaria anomala (strain ATCC 24038 / CBS 436.72 / UBC 951)</name>
    <dbReference type="NCBI Taxonomy" id="1037660"/>
    <lineage>
        <taxon>Eukaryota</taxon>
        <taxon>Fungi</taxon>
        <taxon>Dikarya</taxon>
        <taxon>Basidiomycota</taxon>
        <taxon>Ustilaginomycotina</taxon>
        <taxon>Exobasidiomycetes</taxon>
        <taxon>Georgefischeriales</taxon>
        <taxon>Tilletiariaceae</taxon>
        <taxon>Tilletiaria</taxon>
    </lineage>
</organism>
<feature type="region of interest" description="Disordered" evidence="1">
    <location>
        <begin position="554"/>
        <end position="605"/>
    </location>
</feature>
<feature type="region of interest" description="Disordered" evidence="1">
    <location>
        <begin position="342"/>
        <end position="369"/>
    </location>
</feature>
<protein>
    <submittedName>
        <fullName evidence="2">Uncharacterized protein</fullName>
    </submittedName>
</protein>
<evidence type="ECO:0000313" key="3">
    <source>
        <dbReference type="Proteomes" id="UP000027361"/>
    </source>
</evidence>
<feature type="compositionally biased region" description="Low complexity" evidence="1">
    <location>
        <begin position="1"/>
        <end position="13"/>
    </location>
</feature>
<keyword evidence="3" id="KW-1185">Reference proteome</keyword>
<proteinExistence type="predicted"/>
<dbReference type="RefSeq" id="XP_013242397.1">
    <property type="nucleotide sequence ID" value="XM_013386943.1"/>
</dbReference>
<feature type="compositionally biased region" description="Low complexity" evidence="1">
    <location>
        <begin position="71"/>
        <end position="88"/>
    </location>
</feature>
<evidence type="ECO:0000256" key="1">
    <source>
        <dbReference type="SAM" id="MobiDB-lite"/>
    </source>
</evidence>